<dbReference type="Gene3D" id="3.40.50.300">
    <property type="entry name" value="P-loop containing nucleotide triphosphate hydrolases"/>
    <property type="match status" value="1"/>
</dbReference>
<name>A0A428TPX9_9HYPO</name>
<dbReference type="InterPro" id="IPR002110">
    <property type="entry name" value="Ankyrin_rpt"/>
</dbReference>
<feature type="domain" description="Nephrocystin 3-like N-terminal" evidence="4">
    <location>
        <begin position="258"/>
        <end position="410"/>
    </location>
</feature>
<dbReference type="Proteomes" id="UP000287144">
    <property type="component" value="Unassembled WGS sequence"/>
</dbReference>
<evidence type="ECO:0000256" key="2">
    <source>
        <dbReference type="PROSITE-ProRule" id="PRU00023"/>
    </source>
</evidence>
<keyword evidence="6" id="KW-1185">Reference proteome</keyword>
<dbReference type="Pfam" id="PF00023">
    <property type="entry name" value="Ank"/>
    <property type="match status" value="1"/>
</dbReference>
<keyword evidence="2" id="KW-0040">ANK repeat</keyword>
<dbReference type="Pfam" id="PF24883">
    <property type="entry name" value="NPHP3_N"/>
    <property type="match status" value="1"/>
</dbReference>
<dbReference type="SMART" id="SM00248">
    <property type="entry name" value="ANK"/>
    <property type="match status" value="5"/>
</dbReference>
<sequence length="1221" mass="135821">MEALGAAASVAGLVSLALEVPKIIDTIITIKSAPEEAKQLLETVSVLVATLQRLEAFLKSDKAEDLELKDDSILPVLISICKDRVLSLLKKLRSHLPKTSSTRFPSLKTVKETATKLRWPFDKTECLNLVAEISAMQNAFEFCLAMQNYQQMVKSHREIIGYFKKQGDSLDKIKAFFPDLAGHISTMLEKTKVFEAYLQDADQKLSNIQAAAEELQMANKDFIEQDADNLYGQALEWLSPIDPSEEHGKISEARLPKTCEWILTNAHFERWLKTPPSDDYAGVSCWVGDPGQGKTFTMSLIIDHLADSRLSDDTIYLSYLYCDYESTEGYSETSLAGAIVRQLLTQFEQLPKKVAELVRDAHIKHKRSNAKMDEVIMVLTHLSTTVKRLLVCVDALDECKKADSLVAACAKFPLPTSFIFIGRRSIVKTVKQSFPSAIDRPMELQTKDVDAIVLDKIKADKRRQPNLMPASLEKAIRSEVGKLANGIHDTVHQRREALKDLSSTLKSAFDRSIARIREGSHSSRAFRILAWIHLARPLRLDELAHALAIECHHTRFYQDNLPSPIAILDCCLGLVKLDNPKGLQDISDQSTTVTLVHSTLRVYLDSNLEILREVAPTLAETCLTYHSFDKHSQPRILDPLMSSSWLRLLRKSQPLSPQLGDRVWNYCKDLNACINQSTYPRLDMTSMTLPSHAKAIAFRVAMDSVKSTGFVRQAMINTICMLGLNTLDEVLSRLAELGEQPNINSVDSHDSFGVTPLGWVLFPRRHPGEVSVARPFTPPFESLDDSLQHAQRLISQFPVFDPTDPMWHAHAFAAIHDATDFTTRQHHLKYLYTSPFLFLLGNYLHTSQAKEVISQMENCTGVKLWSSLRSNASTTEDHVWTLLRPSSDLSTRDSKGVTLLHVCAQNGYTEFASIILGRHPELINATDRSGKTALHYAVSGMPRPSMVQLLLANDADVNIEDHAGSTPLHQTIRTGSFSLELLSEANISANNLERAWDVAFEVGARPVMSLLRIFGSNSSNLLSTGDDQTDPLLSGNKRAIELPLTAEDAKDFTEADLDFMMELSADRGASGEASPDGMDVANAAATIQNAIFEGAWGVQIDQATSTGATLLHLAIKHHFSEAIPLLLTYSRVPTNQLDISGRTPLHLAVFQQDSTLVRLLLECPRVIPDTPSRDGRTALAYAYQCQDEEIVSLLLNTGRFDPLHRDSYGKTAIEWAPIAKS</sequence>
<dbReference type="AlphaFoldDB" id="A0A428TPX9"/>
<proteinExistence type="predicted"/>
<feature type="repeat" description="ANK" evidence="2">
    <location>
        <begin position="929"/>
        <end position="962"/>
    </location>
</feature>
<keyword evidence="1" id="KW-0677">Repeat</keyword>
<dbReference type="Gene3D" id="1.25.40.20">
    <property type="entry name" value="Ankyrin repeat-containing domain"/>
    <property type="match status" value="2"/>
</dbReference>
<gene>
    <name evidence="5" type="ORF">CEP52_007073</name>
</gene>
<dbReference type="PANTHER" id="PTHR10039:SF16">
    <property type="entry name" value="GPI INOSITOL-DEACYLASE"/>
    <property type="match status" value="1"/>
</dbReference>
<evidence type="ECO:0000259" key="4">
    <source>
        <dbReference type="Pfam" id="PF24883"/>
    </source>
</evidence>
<dbReference type="PROSITE" id="PS50297">
    <property type="entry name" value="ANK_REP_REGION"/>
    <property type="match status" value="2"/>
</dbReference>
<evidence type="ECO:0000313" key="6">
    <source>
        <dbReference type="Proteomes" id="UP000287144"/>
    </source>
</evidence>
<feature type="coiled-coil region" evidence="3">
    <location>
        <begin position="198"/>
        <end position="225"/>
    </location>
</feature>
<dbReference type="SUPFAM" id="SSF48403">
    <property type="entry name" value="Ankyrin repeat"/>
    <property type="match status" value="1"/>
</dbReference>
<comment type="caution">
    <text evidence="5">The sequence shown here is derived from an EMBL/GenBank/DDBJ whole genome shotgun (WGS) entry which is preliminary data.</text>
</comment>
<dbReference type="InterPro" id="IPR036770">
    <property type="entry name" value="Ankyrin_rpt-contain_sf"/>
</dbReference>
<evidence type="ECO:0000256" key="1">
    <source>
        <dbReference type="ARBA" id="ARBA00022737"/>
    </source>
</evidence>
<dbReference type="PROSITE" id="PS50088">
    <property type="entry name" value="ANK_REPEAT"/>
    <property type="match status" value="2"/>
</dbReference>
<dbReference type="STRING" id="1325735.A0A428TPX9"/>
<organism evidence="5 6">
    <name type="scientific">Fusarium oligoseptatum</name>
    <dbReference type="NCBI Taxonomy" id="2604345"/>
    <lineage>
        <taxon>Eukaryota</taxon>
        <taxon>Fungi</taxon>
        <taxon>Dikarya</taxon>
        <taxon>Ascomycota</taxon>
        <taxon>Pezizomycotina</taxon>
        <taxon>Sordariomycetes</taxon>
        <taxon>Hypocreomycetidae</taxon>
        <taxon>Hypocreales</taxon>
        <taxon>Nectriaceae</taxon>
        <taxon>Fusarium</taxon>
        <taxon>Fusarium solani species complex</taxon>
    </lineage>
</organism>
<dbReference type="InterPro" id="IPR056884">
    <property type="entry name" value="NPHP3-like_N"/>
</dbReference>
<evidence type="ECO:0000256" key="3">
    <source>
        <dbReference type="SAM" id="Coils"/>
    </source>
</evidence>
<dbReference type="InterPro" id="IPR027417">
    <property type="entry name" value="P-loop_NTPase"/>
</dbReference>
<feature type="repeat" description="ANK" evidence="2">
    <location>
        <begin position="1140"/>
        <end position="1162"/>
    </location>
</feature>
<accession>A0A428TPX9</accession>
<reference evidence="5 6" key="1">
    <citation type="submission" date="2017-06" db="EMBL/GenBank/DDBJ databases">
        <title>Comparative genomic analysis of Ambrosia Fusariam Clade fungi.</title>
        <authorList>
            <person name="Stajich J.E."/>
            <person name="Carrillo J."/>
            <person name="Kijimoto T."/>
            <person name="Eskalen A."/>
            <person name="O'Donnell K."/>
            <person name="Kasson M."/>
        </authorList>
    </citation>
    <scope>NUCLEOTIDE SEQUENCE [LARGE SCALE GENOMIC DNA]</scope>
    <source>
        <strain evidence="5 6">NRRL62579</strain>
    </source>
</reference>
<protein>
    <recommendedName>
        <fullName evidence="4">Nephrocystin 3-like N-terminal domain-containing protein</fullName>
    </recommendedName>
</protein>
<evidence type="ECO:0000313" key="5">
    <source>
        <dbReference type="EMBL" id="RSM04101.1"/>
    </source>
</evidence>
<keyword evidence="3" id="KW-0175">Coiled coil</keyword>
<dbReference type="Pfam" id="PF12796">
    <property type="entry name" value="Ank_2"/>
    <property type="match status" value="2"/>
</dbReference>
<dbReference type="PANTHER" id="PTHR10039">
    <property type="entry name" value="AMELOGENIN"/>
    <property type="match status" value="1"/>
</dbReference>
<dbReference type="EMBL" id="NKCK01000062">
    <property type="protein sequence ID" value="RSM04101.1"/>
    <property type="molecule type" value="Genomic_DNA"/>
</dbReference>